<dbReference type="AlphaFoldDB" id="A0A1S3K9C2"/>
<keyword evidence="4 6" id="KW-0472">Membrane</keyword>
<feature type="transmembrane region" description="Helical" evidence="6">
    <location>
        <begin position="199"/>
        <end position="219"/>
    </location>
</feature>
<comment type="subcellular location">
    <subcellularLocation>
        <location evidence="1">Membrane</location>
    </subcellularLocation>
</comment>
<keyword evidence="8" id="KW-1185">Reference proteome</keyword>
<dbReference type="PRINTS" id="PR00237">
    <property type="entry name" value="GPCRRHODOPSN"/>
</dbReference>
<evidence type="ECO:0000313" key="8">
    <source>
        <dbReference type="Proteomes" id="UP000085678"/>
    </source>
</evidence>
<dbReference type="RefSeq" id="XP_013419220.1">
    <property type="nucleotide sequence ID" value="XM_013563766.1"/>
</dbReference>
<evidence type="ECO:0000313" key="11">
    <source>
        <dbReference type="RefSeq" id="XP_013419217.1"/>
    </source>
</evidence>
<proteinExistence type="predicted"/>
<feature type="transmembrane region" description="Helical" evidence="6">
    <location>
        <begin position="253"/>
        <end position="278"/>
    </location>
</feature>
<feature type="region of interest" description="Disordered" evidence="5">
    <location>
        <begin position="441"/>
        <end position="475"/>
    </location>
</feature>
<organism evidence="8 18">
    <name type="scientific">Lingula anatina</name>
    <name type="common">Brachiopod</name>
    <name type="synonym">Lingula unguis</name>
    <dbReference type="NCBI Taxonomy" id="7574"/>
    <lineage>
        <taxon>Eukaryota</taxon>
        <taxon>Metazoa</taxon>
        <taxon>Spiralia</taxon>
        <taxon>Lophotrochozoa</taxon>
        <taxon>Brachiopoda</taxon>
        <taxon>Linguliformea</taxon>
        <taxon>Lingulata</taxon>
        <taxon>Lingulida</taxon>
        <taxon>Linguloidea</taxon>
        <taxon>Lingulidae</taxon>
        <taxon>Lingula</taxon>
    </lineage>
</organism>
<dbReference type="PROSITE" id="PS50262">
    <property type="entry name" value="G_PROTEIN_RECEP_F1_2"/>
    <property type="match status" value="1"/>
</dbReference>
<evidence type="ECO:0000256" key="2">
    <source>
        <dbReference type="ARBA" id="ARBA00022692"/>
    </source>
</evidence>
<dbReference type="KEGG" id="lak:106179948"/>
<feature type="transmembrane region" description="Helical" evidence="6">
    <location>
        <begin position="299"/>
        <end position="318"/>
    </location>
</feature>
<evidence type="ECO:0000256" key="6">
    <source>
        <dbReference type="SAM" id="Phobius"/>
    </source>
</evidence>
<evidence type="ECO:0000313" key="13">
    <source>
        <dbReference type="RefSeq" id="XP_013419219.1"/>
    </source>
</evidence>
<evidence type="ECO:0000256" key="5">
    <source>
        <dbReference type="SAM" id="MobiDB-lite"/>
    </source>
</evidence>
<sequence length="475" mass="54349">MGTTADDFILRIFEQKYGLTSTQIPDDNTDYMTLLEEKNMTFGLIDNNYWKNWSVPPYAEDSEIQFTHALVTFYLLGVCGMIVCVLGIIANIMSAIVLTRKSMKSSTYTYLAALSACDALVLLMTMILFSKDTKIPEREREFYGPSYSVYYAYLFPYVHPLAIMFQVTSVWLTLAFTVDRYIMICHPFKAEKYCSKSRARKVVCGISVLGVLFNLVRFFEYETNEIEFLGTKTVYQLTKLGNDYVFREIVHSWLYLVFVCGVPFLALAVLNAFLIHAVRQSRKLARELNPQEKYQNNTTVMLIGVVMVFFICQVPALIAREIWAFDINASFSTAVFIYNEVGNFLVALNSAINIVPYYFFGKKFRRELLTTFFRPCIDKETLCALSHADSTMRTHRRESNMSSTSTRQWQSQGHTTYTECPFSEERTANGVTMALLPLKNRPGETAESSNNNYAHNGKSQKLLLKTDDNSPIVDL</sequence>
<keyword evidence="9 10" id="KW-0675">Receptor</keyword>
<evidence type="ECO:0000313" key="9">
    <source>
        <dbReference type="RefSeq" id="XP_013419214.1"/>
    </source>
</evidence>
<dbReference type="RefSeq" id="XP_013419225.1">
    <property type="nucleotide sequence ID" value="XM_013563771.1"/>
</dbReference>
<feature type="transmembrane region" description="Helical" evidence="6">
    <location>
        <begin position="73"/>
        <end position="98"/>
    </location>
</feature>
<evidence type="ECO:0000313" key="18">
    <source>
        <dbReference type="RefSeq" id="XP_013419225.1"/>
    </source>
</evidence>
<evidence type="ECO:0000256" key="3">
    <source>
        <dbReference type="ARBA" id="ARBA00022989"/>
    </source>
</evidence>
<feature type="transmembrane region" description="Helical" evidence="6">
    <location>
        <begin position="110"/>
        <end position="130"/>
    </location>
</feature>
<reference evidence="9 10" key="1">
    <citation type="submission" date="2025-04" db="UniProtKB">
        <authorList>
            <consortium name="RefSeq"/>
        </authorList>
    </citation>
    <scope>IDENTIFICATION</scope>
    <source>
        <tissue evidence="9 10">Gonads</tissue>
    </source>
</reference>
<dbReference type="InterPro" id="IPR017452">
    <property type="entry name" value="GPCR_Rhodpsn_7TM"/>
</dbReference>
<dbReference type="Gene3D" id="1.20.1070.10">
    <property type="entry name" value="Rhodopsin 7-helix transmembrane proteins"/>
    <property type="match status" value="1"/>
</dbReference>
<dbReference type="SUPFAM" id="SSF81321">
    <property type="entry name" value="Family A G protein-coupled receptor-like"/>
    <property type="match status" value="1"/>
</dbReference>
<dbReference type="STRING" id="7574.A0A1S3K9C2"/>
<feature type="transmembrane region" description="Helical" evidence="6">
    <location>
        <begin position="150"/>
        <end position="178"/>
    </location>
</feature>
<keyword evidence="2 6" id="KW-0812">Transmembrane</keyword>
<feature type="domain" description="G-protein coupled receptors family 1 profile" evidence="7">
    <location>
        <begin position="90"/>
        <end position="357"/>
    </location>
</feature>
<dbReference type="RefSeq" id="XP_013419221.1">
    <property type="nucleotide sequence ID" value="XM_013563767.1"/>
</dbReference>
<dbReference type="PANTHER" id="PTHR46641:SF2">
    <property type="entry name" value="FMRFAMIDE RECEPTOR"/>
    <property type="match status" value="1"/>
</dbReference>
<dbReference type="GO" id="GO:0004930">
    <property type="term" value="F:G protein-coupled receptor activity"/>
    <property type="evidence" value="ECO:0007669"/>
    <property type="project" value="InterPro"/>
</dbReference>
<dbReference type="RefSeq" id="XP_013419218.1">
    <property type="nucleotide sequence ID" value="XM_013563764.1"/>
</dbReference>
<keyword evidence="3 6" id="KW-1133">Transmembrane helix</keyword>
<feature type="region of interest" description="Disordered" evidence="5">
    <location>
        <begin position="394"/>
        <end position="416"/>
    </location>
</feature>
<evidence type="ECO:0000259" key="7">
    <source>
        <dbReference type="PROSITE" id="PS50262"/>
    </source>
</evidence>
<evidence type="ECO:0000313" key="15">
    <source>
        <dbReference type="RefSeq" id="XP_013419221.1"/>
    </source>
</evidence>
<dbReference type="GeneID" id="106179948"/>
<dbReference type="RefSeq" id="XP_013419219.1">
    <property type="nucleotide sequence ID" value="XM_013563765.1"/>
</dbReference>
<evidence type="ECO:0000313" key="17">
    <source>
        <dbReference type="RefSeq" id="XP_013419223.1"/>
    </source>
</evidence>
<dbReference type="Proteomes" id="UP000085678">
    <property type="component" value="Unplaced"/>
</dbReference>
<feature type="compositionally biased region" description="Polar residues" evidence="5">
    <location>
        <begin position="446"/>
        <end position="459"/>
    </location>
</feature>
<dbReference type="RefSeq" id="XP_013419223.1">
    <property type="nucleotide sequence ID" value="XM_013563769.1"/>
</dbReference>
<dbReference type="RefSeq" id="XP_013419214.1">
    <property type="nucleotide sequence ID" value="XM_013563760.1"/>
</dbReference>
<dbReference type="RefSeq" id="XP_013419215.1">
    <property type="nucleotide sequence ID" value="XM_013563761.1"/>
</dbReference>
<dbReference type="CDD" id="cd14978">
    <property type="entry name" value="7tmA_FMRFamide_R-like"/>
    <property type="match status" value="1"/>
</dbReference>
<dbReference type="GO" id="GO:0016020">
    <property type="term" value="C:membrane"/>
    <property type="evidence" value="ECO:0007669"/>
    <property type="project" value="UniProtKB-SubCell"/>
</dbReference>
<accession>A0A1S3K9C2</accession>
<evidence type="ECO:0000256" key="1">
    <source>
        <dbReference type="ARBA" id="ARBA00004370"/>
    </source>
</evidence>
<dbReference type="RefSeq" id="XP_013419226.1">
    <property type="nucleotide sequence ID" value="XM_013563772.1"/>
</dbReference>
<evidence type="ECO:0000313" key="10">
    <source>
        <dbReference type="RefSeq" id="XP_013419215.1"/>
    </source>
</evidence>
<dbReference type="OrthoDB" id="10011262at2759"/>
<dbReference type="RefSeq" id="XP_013419222.1">
    <property type="nucleotide sequence ID" value="XM_013563768.1"/>
</dbReference>
<dbReference type="RefSeq" id="XP_013419229.1">
    <property type="nucleotide sequence ID" value="XM_013563775.1"/>
</dbReference>
<evidence type="ECO:0000256" key="4">
    <source>
        <dbReference type="ARBA" id="ARBA00023136"/>
    </source>
</evidence>
<dbReference type="InterPro" id="IPR000276">
    <property type="entry name" value="GPCR_Rhodpsn"/>
</dbReference>
<evidence type="ECO:0000313" key="12">
    <source>
        <dbReference type="RefSeq" id="XP_013419218.1"/>
    </source>
</evidence>
<gene>
    <name evidence="9 10 11 12 13 14 15 16 17 18 19 20" type="primary">LOC106179948</name>
</gene>
<dbReference type="PANTHER" id="PTHR46641">
    <property type="entry name" value="FMRFAMIDE RECEPTOR-RELATED"/>
    <property type="match status" value="1"/>
</dbReference>
<protein>
    <submittedName>
        <fullName evidence="9 10">FMRFamide receptor isoform X1</fullName>
    </submittedName>
</protein>
<evidence type="ECO:0000313" key="16">
    <source>
        <dbReference type="RefSeq" id="XP_013419222.1"/>
    </source>
</evidence>
<dbReference type="OMA" id="HEINGME"/>
<dbReference type="Pfam" id="PF00001">
    <property type="entry name" value="7tm_1"/>
    <property type="match status" value="1"/>
</dbReference>
<evidence type="ECO:0000313" key="20">
    <source>
        <dbReference type="RefSeq" id="XP_013419229.1"/>
    </source>
</evidence>
<evidence type="ECO:0000313" key="19">
    <source>
        <dbReference type="RefSeq" id="XP_013419226.1"/>
    </source>
</evidence>
<dbReference type="RefSeq" id="XP_013419217.1">
    <property type="nucleotide sequence ID" value="XM_013563763.1"/>
</dbReference>
<evidence type="ECO:0000313" key="14">
    <source>
        <dbReference type="RefSeq" id="XP_013419220.1"/>
    </source>
</evidence>
<feature type="compositionally biased region" description="Polar residues" evidence="5">
    <location>
        <begin position="400"/>
        <end position="416"/>
    </location>
</feature>
<feature type="transmembrane region" description="Helical" evidence="6">
    <location>
        <begin position="341"/>
        <end position="360"/>
    </location>
</feature>
<dbReference type="InterPro" id="IPR052954">
    <property type="entry name" value="GPCR-Ligand_Int"/>
</dbReference>
<name>A0A1S3K9C2_LINAN</name>